<comment type="caution">
    <text evidence="7">The sequence shown here is derived from an EMBL/GenBank/DDBJ whole genome shotgun (WGS) entry which is preliminary data.</text>
</comment>
<comment type="subcellular location">
    <subcellularLocation>
        <location evidence="1">Membrane</location>
        <topology evidence="1">Multi-pass membrane protein</topology>
    </subcellularLocation>
</comment>
<keyword evidence="8" id="KW-1185">Reference proteome</keyword>
<feature type="transmembrane region" description="Helical" evidence="6">
    <location>
        <begin position="104"/>
        <end position="123"/>
    </location>
</feature>
<dbReference type="GeneID" id="59312564"/>
<dbReference type="InterPro" id="IPR013901">
    <property type="entry name" value="Anthrone_oxy"/>
</dbReference>
<feature type="transmembrane region" description="Helical" evidence="6">
    <location>
        <begin position="36"/>
        <end position="54"/>
    </location>
</feature>
<reference evidence="7 8" key="1">
    <citation type="submission" date="2020-05" db="EMBL/GenBank/DDBJ databases">
        <title>Identification and distribution of gene clusters putatively required for synthesis of sphingolipid metabolism inhibitors in phylogenetically diverse species of the filamentous fungus Fusarium.</title>
        <authorList>
            <person name="Kim H.-S."/>
            <person name="Busman M."/>
            <person name="Brown D.W."/>
            <person name="Divon H."/>
            <person name="Uhlig S."/>
            <person name="Proctor R.H."/>
        </authorList>
    </citation>
    <scope>NUCLEOTIDE SEQUENCE [LARGE SCALE GENOMIC DNA]</scope>
    <source>
        <strain evidence="7 8">NRRL 66333</strain>
    </source>
</reference>
<accession>A0A8H5QC46</accession>
<keyword evidence="2 6" id="KW-0812">Transmembrane</keyword>
<dbReference type="OrthoDB" id="5954308at2759"/>
<keyword evidence="4 6" id="KW-0472">Membrane</keyword>
<evidence type="ECO:0000256" key="4">
    <source>
        <dbReference type="ARBA" id="ARBA00023136"/>
    </source>
</evidence>
<gene>
    <name evidence="7" type="ORF">FSUBG_1300</name>
</gene>
<evidence type="ECO:0000256" key="5">
    <source>
        <dbReference type="ARBA" id="ARBA00034313"/>
    </source>
</evidence>
<dbReference type="EMBL" id="JAAOAV010000006">
    <property type="protein sequence ID" value="KAF5612720.1"/>
    <property type="molecule type" value="Genomic_DNA"/>
</dbReference>
<dbReference type="GO" id="GO:0016020">
    <property type="term" value="C:membrane"/>
    <property type="evidence" value="ECO:0007669"/>
    <property type="project" value="UniProtKB-SubCell"/>
</dbReference>
<dbReference type="Pfam" id="PF08592">
    <property type="entry name" value="Anthrone_oxy"/>
    <property type="match status" value="1"/>
</dbReference>
<comment type="similarity">
    <text evidence="5">Belongs to the anthrone oxygenase family.</text>
</comment>
<keyword evidence="3 6" id="KW-1133">Transmembrane helix</keyword>
<organism evidence="7 8">
    <name type="scientific">Gibberella subglutinans</name>
    <name type="common">Fusarium subglutinans</name>
    <dbReference type="NCBI Taxonomy" id="42677"/>
    <lineage>
        <taxon>Eukaryota</taxon>
        <taxon>Fungi</taxon>
        <taxon>Dikarya</taxon>
        <taxon>Ascomycota</taxon>
        <taxon>Pezizomycotina</taxon>
        <taxon>Sordariomycetes</taxon>
        <taxon>Hypocreomycetidae</taxon>
        <taxon>Hypocreales</taxon>
        <taxon>Nectriaceae</taxon>
        <taxon>Fusarium</taxon>
        <taxon>Fusarium fujikuroi species complex</taxon>
    </lineage>
</organism>
<evidence type="ECO:0000256" key="2">
    <source>
        <dbReference type="ARBA" id="ARBA00022692"/>
    </source>
</evidence>
<dbReference type="Proteomes" id="UP000547976">
    <property type="component" value="Unassembled WGS sequence"/>
</dbReference>
<dbReference type="PANTHER" id="PTHR35042">
    <property type="entry name" value="ANTHRONE OXYGENASE ENCC"/>
    <property type="match status" value="1"/>
</dbReference>
<protein>
    <submittedName>
        <fullName evidence="7">Uncharacterized protein</fullName>
    </submittedName>
</protein>
<dbReference type="PANTHER" id="PTHR35042:SF1">
    <property type="entry name" value="DUF1772-DOMAIN-CONTAINING PROTEIN"/>
    <property type="match status" value="1"/>
</dbReference>
<dbReference type="RefSeq" id="XP_036543197.1">
    <property type="nucleotide sequence ID" value="XM_036677846.1"/>
</dbReference>
<feature type="transmembrane region" description="Helical" evidence="6">
    <location>
        <begin position="6"/>
        <end position="24"/>
    </location>
</feature>
<proteinExistence type="inferred from homology"/>
<evidence type="ECO:0000256" key="3">
    <source>
        <dbReference type="ARBA" id="ARBA00022989"/>
    </source>
</evidence>
<sequence>MPISIPLPSLVATATGITGSAYASGKAIKSDHKSPTDILGFIASLSLAGIPAALQLSGAPGVSVWQVLFNRGFALMPKFAGTTAIAYLYAAYTAHQQGRNWKGLAASAALTVSIVPFTIVFMSSTNDLLFKASAGTLDASQEDVATLIGRWGVLNLVRSLLPLAGAALGLSTLFREE</sequence>
<dbReference type="AlphaFoldDB" id="A0A8H5QC46"/>
<evidence type="ECO:0000313" key="8">
    <source>
        <dbReference type="Proteomes" id="UP000547976"/>
    </source>
</evidence>
<name>A0A8H5QC46_GIBSU</name>
<evidence type="ECO:0000256" key="6">
    <source>
        <dbReference type="SAM" id="Phobius"/>
    </source>
</evidence>
<feature type="transmembrane region" description="Helical" evidence="6">
    <location>
        <begin position="74"/>
        <end position="92"/>
    </location>
</feature>
<evidence type="ECO:0000256" key="1">
    <source>
        <dbReference type="ARBA" id="ARBA00004141"/>
    </source>
</evidence>
<evidence type="ECO:0000313" key="7">
    <source>
        <dbReference type="EMBL" id="KAF5612720.1"/>
    </source>
</evidence>